<dbReference type="Pfam" id="PF00069">
    <property type="entry name" value="Pkinase"/>
    <property type="match status" value="1"/>
</dbReference>
<dbReference type="Proteomes" id="UP000254866">
    <property type="component" value="Unassembled WGS sequence"/>
</dbReference>
<proteinExistence type="predicted"/>
<gene>
    <name evidence="2" type="ORF">BP5553_10474</name>
</gene>
<evidence type="ECO:0000313" key="2">
    <source>
        <dbReference type="EMBL" id="RDL30196.1"/>
    </source>
</evidence>
<dbReference type="InterPro" id="IPR000719">
    <property type="entry name" value="Prot_kinase_dom"/>
</dbReference>
<evidence type="ECO:0000313" key="3">
    <source>
        <dbReference type="Proteomes" id="UP000254866"/>
    </source>
</evidence>
<sequence length="304" mass="33500">MSNVQTSEFRRLRRVEPISTGLHEHLRTDPSQRNILTSLPDPTSPLTTKTLLRLWLASPWEDYTSMQPASVCGGSSLAYRRGAYFRKVAVRACTDAGGVPLLRALSRIQHPNIATLYDVYCYEDKIFTASEYLEISLVELDLPSLPLEEWEIATVLAEVLKGSAYLLSTGVSCRELSMSDIRISTKGNVKIVLGLEQYTRLAVDDCGTASHAILGMPYVAEIVGEMLLSRYPITNDGGWSENALKFEACCLSGSIASIMTHSFLEQAEPASSLAPRVQFAAEFARLDSLNLKKSRGLDHLVAPK</sequence>
<name>A0A370T9E6_9HELO</name>
<comment type="caution">
    <text evidence="2">The sequence shown here is derived from an EMBL/GenBank/DDBJ whole genome shotgun (WGS) entry which is preliminary data.</text>
</comment>
<dbReference type="PROSITE" id="PS50011">
    <property type="entry name" value="PROTEIN_KINASE_DOM"/>
    <property type="match status" value="1"/>
</dbReference>
<dbReference type="EMBL" id="NPIC01000016">
    <property type="protein sequence ID" value="RDL30196.1"/>
    <property type="molecule type" value="Genomic_DNA"/>
</dbReference>
<dbReference type="GO" id="GO:0004672">
    <property type="term" value="F:protein kinase activity"/>
    <property type="evidence" value="ECO:0007669"/>
    <property type="project" value="InterPro"/>
</dbReference>
<evidence type="ECO:0000259" key="1">
    <source>
        <dbReference type="PROSITE" id="PS50011"/>
    </source>
</evidence>
<dbReference type="InterPro" id="IPR011009">
    <property type="entry name" value="Kinase-like_dom_sf"/>
</dbReference>
<organism evidence="2 3">
    <name type="scientific">Venustampulla echinocandica</name>
    <dbReference type="NCBI Taxonomy" id="2656787"/>
    <lineage>
        <taxon>Eukaryota</taxon>
        <taxon>Fungi</taxon>
        <taxon>Dikarya</taxon>
        <taxon>Ascomycota</taxon>
        <taxon>Pezizomycotina</taxon>
        <taxon>Leotiomycetes</taxon>
        <taxon>Helotiales</taxon>
        <taxon>Pleuroascaceae</taxon>
        <taxon>Venustampulla</taxon>
    </lineage>
</organism>
<dbReference type="SUPFAM" id="SSF56112">
    <property type="entry name" value="Protein kinase-like (PK-like)"/>
    <property type="match status" value="1"/>
</dbReference>
<feature type="domain" description="Protein kinase" evidence="1">
    <location>
        <begin position="1"/>
        <end position="304"/>
    </location>
</feature>
<dbReference type="RefSeq" id="XP_031864804.1">
    <property type="nucleotide sequence ID" value="XM_032019097.1"/>
</dbReference>
<keyword evidence="3" id="KW-1185">Reference proteome</keyword>
<dbReference type="GO" id="GO:0005524">
    <property type="term" value="F:ATP binding"/>
    <property type="evidence" value="ECO:0007669"/>
    <property type="project" value="InterPro"/>
</dbReference>
<accession>A0A370T9E6</accession>
<dbReference type="OrthoDB" id="4062651at2759"/>
<dbReference type="STRING" id="2656787.A0A370T9E6"/>
<dbReference type="Gene3D" id="1.10.510.10">
    <property type="entry name" value="Transferase(Phosphotransferase) domain 1"/>
    <property type="match status" value="1"/>
</dbReference>
<dbReference type="AlphaFoldDB" id="A0A370T9E6"/>
<dbReference type="GeneID" id="43603323"/>
<protein>
    <recommendedName>
        <fullName evidence="1">Protein kinase domain-containing protein</fullName>
    </recommendedName>
</protein>
<reference evidence="2 3" key="1">
    <citation type="journal article" date="2018" name="IMA Fungus">
        <title>IMA Genome-F 9: Draft genome sequence of Annulohypoxylon stygium, Aspergillus mulundensis, Berkeleyomyces basicola (syn. Thielaviopsis basicola), Ceratocystis smalleyi, two Cercospora beticola strains, Coleophoma cylindrospora, Fusarium fracticaudum, Phialophora cf. hyalina, and Morchella septimelata.</title>
        <authorList>
            <person name="Wingfield B.D."/>
            <person name="Bills G.F."/>
            <person name="Dong Y."/>
            <person name="Huang W."/>
            <person name="Nel W.J."/>
            <person name="Swalarsk-Parry B.S."/>
            <person name="Vaghefi N."/>
            <person name="Wilken P.M."/>
            <person name="An Z."/>
            <person name="de Beer Z.W."/>
            <person name="De Vos L."/>
            <person name="Chen L."/>
            <person name="Duong T.A."/>
            <person name="Gao Y."/>
            <person name="Hammerbacher A."/>
            <person name="Kikkert J.R."/>
            <person name="Li Y."/>
            <person name="Li H."/>
            <person name="Li K."/>
            <person name="Li Q."/>
            <person name="Liu X."/>
            <person name="Ma X."/>
            <person name="Naidoo K."/>
            <person name="Pethybridge S.J."/>
            <person name="Sun J."/>
            <person name="Steenkamp E.T."/>
            <person name="van der Nest M.A."/>
            <person name="van Wyk S."/>
            <person name="Wingfield M.J."/>
            <person name="Xiong C."/>
            <person name="Yue Q."/>
            <person name="Zhang X."/>
        </authorList>
    </citation>
    <scope>NUCLEOTIDE SEQUENCE [LARGE SCALE GENOMIC DNA]</scope>
    <source>
        <strain evidence="2 3">BP 5553</strain>
    </source>
</reference>